<proteinExistence type="predicted"/>
<dbReference type="Proteomes" id="UP000008177">
    <property type="component" value="Unplaced contigs"/>
</dbReference>
<sequence>MTILALLLVLIIVMCVLIWYCYTKKWAAVHKGHKKAKEVKKSMQAKEEADLEGAKEELRTSTSKSKDASVICISVSIISS</sequence>
<protein>
    <submittedName>
        <fullName evidence="1">Uncharacterized protein</fullName>
    </submittedName>
</protein>
<organism evidence="1 2">
    <name type="scientific">Botryotinia fuckeliana (strain T4)</name>
    <name type="common">Noble rot fungus</name>
    <name type="synonym">Botrytis cinerea</name>
    <dbReference type="NCBI Taxonomy" id="999810"/>
    <lineage>
        <taxon>Eukaryota</taxon>
        <taxon>Fungi</taxon>
        <taxon>Dikarya</taxon>
        <taxon>Ascomycota</taxon>
        <taxon>Pezizomycotina</taxon>
        <taxon>Leotiomycetes</taxon>
        <taxon>Helotiales</taxon>
        <taxon>Sclerotiniaceae</taxon>
        <taxon>Botrytis</taxon>
    </lineage>
</organism>
<gene>
    <name evidence="1" type="ORF">BofuT4_uP139150.1</name>
</gene>
<dbReference type="STRING" id="999810.G2YMZ3"/>
<dbReference type="AlphaFoldDB" id="G2YMZ3"/>
<evidence type="ECO:0000313" key="1">
    <source>
        <dbReference type="EMBL" id="CCD52991.1"/>
    </source>
</evidence>
<accession>G2YMZ3</accession>
<reference evidence="2" key="1">
    <citation type="journal article" date="2011" name="PLoS Genet.">
        <title>Genomic analysis of the necrotrophic fungal pathogens Sclerotinia sclerotiorum and Botrytis cinerea.</title>
        <authorList>
            <person name="Amselem J."/>
            <person name="Cuomo C.A."/>
            <person name="van Kan J.A."/>
            <person name="Viaud M."/>
            <person name="Benito E.P."/>
            <person name="Couloux A."/>
            <person name="Coutinho P.M."/>
            <person name="de Vries R.P."/>
            <person name="Dyer P.S."/>
            <person name="Fillinger S."/>
            <person name="Fournier E."/>
            <person name="Gout L."/>
            <person name="Hahn M."/>
            <person name="Kohn L."/>
            <person name="Lapalu N."/>
            <person name="Plummer K.M."/>
            <person name="Pradier J.M."/>
            <person name="Quevillon E."/>
            <person name="Sharon A."/>
            <person name="Simon A."/>
            <person name="ten Have A."/>
            <person name="Tudzynski B."/>
            <person name="Tudzynski P."/>
            <person name="Wincker P."/>
            <person name="Andrew M."/>
            <person name="Anthouard V."/>
            <person name="Beever R.E."/>
            <person name="Beffa R."/>
            <person name="Benoit I."/>
            <person name="Bouzid O."/>
            <person name="Brault B."/>
            <person name="Chen Z."/>
            <person name="Choquer M."/>
            <person name="Collemare J."/>
            <person name="Cotton P."/>
            <person name="Danchin E.G."/>
            <person name="Da Silva C."/>
            <person name="Gautier A."/>
            <person name="Giraud C."/>
            <person name="Giraud T."/>
            <person name="Gonzalez C."/>
            <person name="Grossetete S."/>
            <person name="Guldener U."/>
            <person name="Henrissat B."/>
            <person name="Howlett B.J."/>
            <person name="Kodira C."/>
            <person name="Kretschmer M."/>
            <person name="Lappartient A."/>
            <person name="Leroch M."/>
            <person name="Levis C."/>
            <person name="Mauceli E."/>
            <person name="Neuveglise C."/>
            <person name="Oeser B."/>
            <person name="Pearson M."/>
            <person name="Poulain J."/>
            <person name="Poussereau N."/>
            <person name="Quesneville H."/>
            <person name="Rascle C."/>
            <person name="Schumacher J."/>
            <person name="Segurens B."/>
            <person name="Sexton A."/>
            <person name="Silva E."/>
            <person name="Sirven C."/>
            <person name="Soanes D.M."/>
            <person name="Talbot N.J."/>
            <person name="Templeton M."/>
            <person name="Yandava C."/>
            <person name="Yarden O."/>
            <person name="Zeng Q."/>
            <person name="Rollins J.A."/>
            <person name="Lebrun M.H."/>
            <person name="Dickman M."/>
        </authorList>
    </citation>
    <scope>NUCLEOTIDE SEQUENCE [LARGE SCALE GENOMIC DNA]</scope>
    <source>
        <strain evidence="2">T4</strain>
    </source>
</reference>
<name>G2YMZ3_BOTF4</name>
<evidence type="ECO:0000313" key="2">
    <source>
        <dbReference type="Proteomes" id="UP000008177"/>
    </source>
</evidence>
<dbReference type="HOGENOM" id="CLU_2589483_0_0_1"/>
<dbReference type="InParanoid" id="G2YMZ3"/>
<dbReference type="EMBL" id="FQ790345">
    <property type="protein sequence ID" value="CCD52991.1"/>
    <property type="molecule type" value="Genomic_DNA"/>
</dbReference>